<dbReference type="InterPro" id="IPR004838">
    <property type="entry name" value="NHTrfase_class1_PyrdxlP-BS"/>
</dbReference>
<dbReference type="PANTHER" id="PTHR42885:SF1">
    <property type="entry name" value="THREONINE-PHOSPHATE DECARBOXYLASE"/>
    <property type="match status" value="1"/>
</dbReference>
<accession>A0AA51RR44</accession>
<dbReference type="PANTHER" id="PTHR42885">
    <property type="entry name" value="HISTIDINOL-PHOSPHATE AMINOTRANSFERASE-RELATED"/>
    <property type="match status" value="1"/>
</dbReference>
<evidence type="ECO:0000313" key="5">
    <source>
        <dbReference type="EMBL" id="WMS86071.1"/>
    </source>
</evidence>
<dbReference type="InterPro" id="IPR015421">
    <property type="entry name" value="PyrdxlP-dep_Trfase_major"/>
</dbReference>
<dbReference type="InterPro" id="IPR015422">
    <property type="entry name" value="PyrdxlP-dep_Trfase_small"/>
</dbReference>
<organism evidence="5 6">
    <name type="scientific">Pleionea litopenaei</name>
    <dbReference type="NCBI Taxonomy" id="3070815"/>
    <lineage>
        <taxon>Bacteria</taxon>
        <taxon>Pseudomonadati</taxon>
        <taxon>Pseudomonadota</taxon>
        <taxon>Gammaproteobacteria</taxon>
        <taxon>Oceanospirillales</taxon>
        <taxon>Pleioneaceae</taxon>
        <taxon>Pleionea</taxon>
    </lineage>
</organism>
<dbReference type="InterPro" id="IPR004839">
    <property type="entry name" value="Aminotransferase_I/II_large"/>
</dbReference>
<dbReference type="GO" id="GO:0008483">
    <property type="term" value="F:transaminase activity"/>
    <property type="evidence" value="ECO:0007669"/>
    <property type="project" value="UniProtKB-KW"/>
</dbReference>
<dbReference type="EC" id="2.6.1.-" evidence="3"/>
<dbReference type="Gene3D" id="3.40.640.10">
    <property type="entry name" value="Type I PLP-dependent aspartate aminotransferase-like (Major domain)"/>
    <property type="match status" value="1"/>
</dbReference>
<name>A0AA51RR44_9GAMM</name>
<keyword evidence="3" id="KW-0808">Transferase</keyword>
<dbReference type="SUPFAM" id="SSF53383">
    <property type="entry name" value="PLP-dependent transferases"/>
    <property type="match status" value="1"/>
</dbReference>
<dbReference type="Gene3D" id="3.90.1150.10">
    <property type="entry name" value="Aspartate Aminotransferase, domain 1"/>
    <property type="match status" value="1"/>
</dbReference>
<evidence type="ECO:0000313" key="6">
    <source>
        <dbReference type="Proteomes" id="UP001239782"/>
    </source>
</evidence>
<evidence type="ECO:0000256" key="3">
    <source>
        <dbReference type="RuleBase" id="RU000481"/>
    </source>
</evidence>
<dbReference type="EMBL" id="CP133548">
    <property type="protein sequence ID" value="WMS86071.1"/>
    <property type="molecule type" value="Genomic_DNA"/>
</dbReference>
<dbReference type="Pfam" id="PF00155">
    <property type="entry name" value="Aminotran_1_2"/>
    <property type="match status" value="1"/>
</dbReference>
<keyword evidence="2" id="KW-0663">Pyridoxal phosphate</keyword>
<dbReference type="RefSeq" id="WP_309201222.1">
    <property type="nucleotide sequence ID" value="NZ_CP133548.1"/>
</dbReference>
<dbReference type="CDD" id="cd00609">
    <property type="entry name" value="AAT_like"/>
    <property type="match status" value="1"/>
</dbReference>
<feature type="domain" description="Aminotransferase class I/classII large" evidence="4">
    <location>
        <begin position="53"/>
        <end position="302"/>
    </location>
</feature>
<dbReference type="PROSITE" id="PS00105">
    <property type="entry name" value="AA_TRANSFER_CLASS_1"/>
    <property type="match status" value="1"/>
</dbReference>
<dbReference type="AlphaFoldDB" id="A0AA51RR44"/>
<evidence type="ECO:0000256" key="2">
    <source>
        <dbReference type="ARBA" id="ARBA00022898"/>
    </source>
</evidence>
<evidence type="ECO:0000259" key="4">
    <source>
        <dbReference type="Pfam" id="PF00155"/>
    </source>
</evidence>
<sequence>MSLRHGGQLETIQQEYHEFDREWIDLSTGISPVAYPIPKIPSRYFRRLPDNEKQLIKAARAYYKVTNILPVAGSQSAIKALPIVLRKRLNSSTLVFLPTEGYKEHEAAWSNNGYSIKHYDDIDDIKIDGPCVVVIINPNNPTGKKYSSSQLQKVASKTEEQGGWCIIDEAFIDAEFHSDSMVSQANNSTIVLRSLGKFFGLAGLRVGFVVAESRFLDNLNQYLGPWCISGVSEYIAICALLDSSWQDDHRYRLMALSQQLVDLLKMHFRCEPKGTSLFQTIRLQNAPVMWDQLCKLGVYVRLCDNNQALRFGTPNQQDFETLSQRLDQAKLEGYISCS</sequence>
<dbReference type="KEGG" id="plei:Q9312_12670"/>
<gene>
    <name evidence="5" type="ORF">Q9312_12670</name>
</gene>
<comment type="similarity">
    <text evidence="3">Belongs to the class-I pyridoxal-phosphate-dependent aminotransferase family.</text>
</comment>
<protein>
    <recommendedName>
        <fullName evidence="3">Aminotransferase</fullName>
        <ecNumber evidence="3">2.6.1.-</ecNumber>
    </recommendedName>
</protein>
<comment type="cofactor">
    <cofactor evidence="1 3">
        <name>pyridoxal 5'-phosphate</name>
        <dbReference type="ChEBI" id="CHEBI:597326"/>
    </cofactor>
</comment>
<evidence type="ECO:0000256" key="1">
    <source>
        <dbReference type="ARBA" id="ARBA00001933"/>
    </source>
</evidence>
<dbReference type="GO" id="GO:0030170">
    <property type="term" value="F:pyridoxal phosphate binding"/>
    <property type="evidence" value="ECO:0007669"/>
    <property type="project" value="InterPro"/>
</dbReference>
<keyword evidence="6" id="KW-1185">Reference proteome</keyword>
<dbReference type="InterPro" id="IPR015424">
    <property type="entry name" value="PyrdxlP-dep_Trfase"/>
</dbReference>
<dbReference type="Proteomes" id="UP001239782">
    <property type="component" value="Chromosome"/>
</dbReference>
<reference evidence="5 6" key="1">
    <citation type="submission" date="2023-08" db="EMBL/GenBank/DDBJ databases">
        <title>Pleionea litopenaei sp. nov., isolated from stomach of juvenile Litopenaeus vannamei.</title>
        <authorList>
            <person name="Rho A.M."/>
            <person name="Hwang C.Y."/>
        </authorList>
    </citation>
    <scope>NUCLEOTIDE SEQUENCE [LARGE SCALE GENOMIC DNA]</scope>
    <source>
        <strain evidence="5 6">HL-JVS1</strain>
    </source>
</reference>
<keyword evidence="3 5" id="KW-0032">Aminotransferase</keyword>
<proteinExistence type="inferred from homology"/>